<name>A0ABX0L9K1_9NEIS</name>
<dbReference type="InterPro" id="IPR029063">
    <property type="entry name" value="SAM-dependent_MTases_sf"/>
</dbReference>
<dbReference type="GO" id="GO:0008168">
    <property type="term" value="F:methyltransferase activity"/>
    <property type="evidence" value="ECO:0007669"/>
    <property type="project" value="UniProtKB-KW"/>
</dbReference>
<gene>
    <name evidence="6" type="ORF">HA052_19905</name>
</gene>
<dbReference type="PRINTS" id="PR00508">
    <property type="entry name" value="S21N4MTFRASE"/>
</dbReference>
<dbReference type="SUPFAM" id="SSF53335">
    <property type="entry name" value="S-adenosyl-L-methionine-dependent methyltransferases"/>
    <property type="match status" value="1"/>
</dbReference>
<evidence type="ECO:0000256" key="1">
    <source>
        <dbReference type="ARBA" id="ARBA00006594"/>
    </source>
</evidence>
<sequence>MSRFVLGDCLSVLPTYPAGAVDFILTDPPYLVNFRDRSGRSIANDVRDDWLAPAVKEMHRVLKPDSFMLSFYGWTKVDAFFAAWKAAGFRVVGHIVFSKSYASKSGYFGYAHESAYLLAKGRPAEPAQPLRDVMPWQYTGNRHHPTEKPVPCLRPLIESFTKPGDIVLDPFAGSGSTCVAAAEAGRRYIGIELLPEYHAAGVRRLAQVRQGLAVAA</sequence>
<keyword evidence="3" id="KW-0808">Transferase</keyword>
<organism evidence="6 7">
    <name type="scientific">Chromobacterium fluminis</name>
    <dbReference type="NCBI Taxonomy" id="3044269"/>
    <lineage>
        <taxon>Bacteria</taxon>
        <taxon>Pseudomonadati</taxon>
        <taxon>Pseudomonadota</taxon>
        <taxon>Betaproteobacteria</taxon>
        <taxon>Neisseriales</taxon>
        <taxon>Chromobacteriaceae</taxon>
        <taxon>Chromobacterium</taxon>
    </lineage>
</organism>
<dbReference type="NCBIfam" id="NF010253">
    <property type="entry name" value="PRK13699.1"/>
    <property type="match status" value="1"/>
</dbReference>
<keyword evidence="2 6" id="KW-0489">Methyltransferase</keyword>
<dbReference type="InterPro" id="IPR002941">
    <property type="entry name" value="DNA_methylase_N4/N6"/>
</dbReference>
<dbReference type="Pfam" id="PF01555">
    <property type="entry name" value="N6_N4_Mtase"/>
    <property type="match status" value="1"/>
</dbReference>
<dbReference type="InterPro" id="IPR002052">
    <property type="entry name" value="DNA_methylase_N6_adenine_CS"/>
</dbReference>
<evidence type="ECO:0000313" key="6">
    <source>
        <dbReference type="EMBL" id="NHR07460.1"/>
    </source>
</evidence>
<evidence type="ECO:0000256" key="2">
    <source>
        <dbReference type="ARBA" id="ARBA00022603"/>
    </source>
</evidence>
<dbReference type="PANTHER" id="PTHR13370">
    <property type="entry name" value="RNA METHYLASE-RELATED"/>
    <property type="match status" value="1"/>
</dbReference>
<dbReference type="EC" id="2.1.1.-" evidence="4"/>
<protein>
    <recommendedName>
        <fullName evidence="4">Methyltransferase</fullName>
        <ecNumber evidence="4">2.1.1.-</ecNumber>
    </recommendedName>
</protein>
<comment type="caution">
    <text evidence="6">The sequence shown here is derived from an EMBL/GenBank/DDBJ whole genome shotgun (WGS) entry which is preliminary data.</text>
</comment>
<dbReference type="RefSeq" id="WP_166453267.1">
    <property type="nucleotide sequence ID" value="NZ_JAAOMA010000034.1"/>
</dbReference>
<reference evidence="6 7" key="1">
    <citation type="submission" date="2020-03" db="EMBL/GenBank/DDBJ databases">
        <title>Draft genome sequence of environmentally isolated cultures.</title>
        <authorList>
            <person name="Wilson H.S."/>
            <person name="De Leon M.E."/>
        </authorList>
    </citation>
    <scope>NUCLEOTIDE SEQUENCE [LARGE SCALE GENOMIC DNA]</scope>
    <source>
        <strain evidence="6 7">HSC-31F16</strain>
    </source>
</reference>
<evidence type="ECO:0000259" key="5">
    <source>
        <dbReference type="Pfam" id="PF01555"/>
    </source>
</evidence>
<evidence type="ECO:0000256" key="3">
    <source>
        <dbReference type="ARBA" id="ARBA00022679"/>
    </source>
</evidence>
<evidence type="ECO:0000256" key="4">
    <source>
        <dbReference type="RuleBase" id="RU362026"/>
    </source>
</evidence>
<dbReference type="EMBL" id="JAAOMA010000034">
    <property type="protein sequence ID" value="NHR07460.1"/>
    <property type="molecule type" value="Genomic_DNA"/>
</dbReference>
<dbReference type="Gene3D" id="3.40.50.150">
    <property type="entry name" value="Vaccinia Virus protein VP39"/>
    <property type="match status" value="1"/>
</dbReference>
<comment type="similarity">
    <text evidence="1 4">Belongs to the N(4)/N(6)-methyltransferase family.</text>
</comment>
<dbReference type="Proteomes" id="UP001515641">
    <property type="component" value="Unassembled WGS sequence"/>
</dbReference>
<proteinExistence type="inferred from homology"/>
<dbReference type="PANTHER" id="PTHR13370:SF3">
    <property type="entry name" value="TRNA (GUANINE(10)-N2)-METHYLTRANSFERASE HOMOLOG"/>
    <property type="match status" value="1"/>
</dbReference>
<dbReference type="PROSITE" id="PS00092">
    <property type="entry name" value="N6_MTASE"/>
    <property type="match status" value="1"/>
</dbReference>
<dbReference type="InterPro" id="IPR001091">
    <property type="entry name" value="RM_Methyltransferase"/>
</dbReference>
<evidence type="ECO:0000313" key="7">
    <source>
        <dbReference type="Proteomes" id="UP001515641"/>
    </source>
</evidence>
<accession>A0ABX0L9K1</accession>
<keyword evidence="7" id="KW-1185">Reference proteome</keyword>
<feature type="domain" description="DNA methylase N-4/N-6" evidence="5">
    <location>
        <begin position="21"/>
        <end position="199"/>
    </location>
</feature>
<dbReference type="GO" id="GO:0032259">
    <property type="term" value="P:methylation"/>
    <property type="evidence" value="ECO:0007669"/>
    <property type="project" value="UniProtKB-KW"/>
</dbReference>